<dbReference type="InterPro" id="IPR008139">
    <property type="entry name" value="SaposinB_dom"/>
</dbReference>
<protein>
    <recommendedName>
        <fullName evidence="4">Saposin B-type domain-containing protein</fullName>
    </recommendedName>
</protein>
<dbReference type="Gene3D" id="1.10.225.10">
    <property type="entry name" value="Saposin-like"/>
    <property type="match status" value="1"/>
</dbReference>
<dbReference type="PROSITE" id="PS50015">
    <property type="entry name" value="SAP_B"/>
    <property type="match status" value="1"/>
</dbReference>
<dbReference type="InterPro" id="IPR011001">
    <property type="entry name" value="Saposin-like"/>
</dbReference>
<evidence type="ECO:0000256" key="2">
    <source>
        <dbReference type="SAM" id="MobiDB-lite"/>
    </source>
</evidence>
<feature type="signal peptide" evidence="3">
    <location>
        <begin position="1"/>
        <end position="25"/>
    </location>
</feature>
<accession>A0A2A2J845</accession>
<dbReference type="AlphaFoldDB" id="A0A2A2J845"/>
<dbReference type="EMBL" id="LIAE01010624">
    <property type="protein sequence ID" value="PAV57789.1"/>
    <property type="molecule type" value="Genomic_DNA"/>
</dbReference>
<comment type="caution">
    <text evidence="5">The sequence shown here is derived from an EMBL/GenBank/DDBJ whole genome shotgun (WGS) entry which is preliminary data.</text>
</comment>
<feature type="compositionally biased region" description="Basic and acidic residues" evidence="2">
    <location>
        <begin position="200"/>
        <end position="215"/>
    </location>
</feature>
<sequence length="287" mass="32501">MSAFYKTILASLFAIVVLFITSSEASSSVVPCMFCEMITESIGEHSTPTSAISHMFKKCDRMGLMEPVCMQFVNENLKEVFRHMRNGVEPDAICANLRRGYYWYHYPWSLLPRQYLLRPAMQYTYPLNMQNVVYRYPVLPWRDHYNIYRTHPGIGTNGCGPNGCGYSQGCGSNCNGGCQGNGCSNDYHNEGGTEEEDDDKIYVKDKDKEINKQDPLEDIDLEDLEKLDQADEETTNSPFSTDKTSSGSDSDKDLLESDNNSKPLQEEPNLGNLEELEPISESDNRKI</sequence>
<gene>
    <name evidence="5" type="ORF">WR25_05096</name>
</gene>
<feature type="domain" description="Saposin B-type" evidence="4">
    <location>
        <begin position="28"/>
        <end position="97"/>
    </location>
</feature>
<name>A0A2A2J845_9BILA</name>
<evidence type="ECO:0000256" key="1">
    <source>
        <dbReference type="ARBA" id="ARBA00023157"/>
    </source>
</evidence>
<proteinExistence type="predicted"/>
<dbReference type="OrthoDB" id="5842335at2759"/>
<evidence type="ECO:0000256" key="3">
    <source>
        <dbReference type="SAM" id="SignalP"/>
    </source>
</evidence>
<evidence type="ECO:0000259" key="4">
    <source>
        <dbReference type="PROSITE" id="PS50015"/>
    </source>
</evidence>
<dbReference type="Proteomes" id="UP000218231">
    <property type="component" value="Unassembled WGS sequence"/>
</dbReference>
<organism evidence="5 6">
    <name type="scientific">Diploscapter pachys</name>
    <dbReference type="NCBI Taxonomy" id="2018661"/>
    <lineage>
        <taxon>Eukaryota</taxon>
        <taxon>Metazoa</taxon>
        <taxon>Ecdysozoa</taxon>
        <taxon>Nematoda</taxon>
        <taxon>Chromadorea</taxon>
        <taxon>Rhabditida</taxon>
        <taxon>Rhabditina</taxon>
        <taxon>Rhabditomorpha</taxon>
        <taxon>Rhabditoidea</taxon>
        <taxon>Rhabditidae</taxon>
        <taxon>Diploscapter</taxon>
    </lineage>
</organism>
<feature type="region of interest" description="Disordered" evidence="2">
    <location>
        <begin position="191"/>
        <end position="287"/>
    </location>
</feature>
<evidence type="ECO:0000313" key="5">
    <source>
        <dbReference type="EMBL" id="PAV57789.1"/>
    </source>
</evidence>
<feature type="compositionally biased region" description="Low complexity" evidence="2">
    <location>
        <begin position="257"/>
        <end position="273"/>
    </location>
</feature>
<keyword evidence="6" id="KW-1185">Reference proteome</keyword>
<dbReference type="STRING" id="2018661.A0A2A2J845"/>
<evidence type="ECO:0000313" key="6">
    <source>
        <dbReference type="Proteomes" id="UP000218231"/>
    </source>
</evidence>
<dbReference type="SUPFAM" id="SSF47862">
    <property type="entry name" value="Saposin"/>
    <property type="match status" value="1"/>
</dbReference>
<reference evidence="5 6" key="1">
    <citation type="journal article" date="2017" name="Curr. Biol.">
        <title>Genome architecture and evolution of a unichromosomal asexual nematode.</title>
        <authorList>
            <person name="Fradin H."/>
            <person name="Zegar C."/>
            <person name="Gutwein M."/>
            <person name="Lucas J."/>
            <person name="Kovtun M."/>
            <person name="Corcoran D."/>
            <person name="Baugh L.R."/>
            <person name="Kiontke K."/>
            <person name="Gunsalus K."/>
            <person name="Fitch D.H."/>
            <person name="Piano F."/>
        </authorList>
    </citation>
    <scope>NUCLEOTIDE SEQUENCE [LARGE SCALE GENOMIC DNA]</scope>
    <source>
        <strain evidence="5">PF1309</strain>
    </source>
</reference>
<feature type="chain" id="PRO_5012109899" description="Saposin B-type domain-containing protein" evidence="3">
    <location>
        <begin position="26"/>
        <end position="287"/>
    </location>
</feature>
<keyword evidence="3" id="KW-0732">Signal</keyword>
<keyword evidence="1" id="KW-1015">Disulfide bond</keyword>